<dbReference type="InterPro" id="IPR001557">
    <property type="entry name" value="L-lactate/malate_DH"/>
</dbReference>
<evidence type="ECO:0000259" key="7">
    <source>
        <dbReference type="Pfam" id="PF02866"/>
    </source>
</evidence>
<dbReference type="GO" id="GO:0006089">
    <property type="term" value="P:lactate metabolic process"/>
    <property type="evidence" value="ECO:0007669"/>
    <property type="project" value="TreeGrafter"/>
</dbReference>
<reference evidence="8 9" key="1">
    <citation type="submission" date="2020-03" db="EMBL/GenBank/DDBJ databases">
        <title>Spirochaetal bacteria isolated from arthropods constitute a novel genus Entomospira genus novum within the order Spirochaetales.</title>
        <authorList>
            <person name="Grana-Miraglia L."/>
            <person name="Sikutova S."/>
            <person name="Fingerle V."/>
            <person name="Sing A."/>
            <person name="Castillo-Ramirez S."/>
            <person name="Margos G."/>
            <person name="Rudolf I."/>
        </authorList>
    </citation>
    <scope>NUCLEOTIDE SEQUENCE [LARGE SCALE GENOMIC DNA]</scope>
    <source>
        <strain evidence="8 9">BR193</strain>
    </source>
</reference>
<evidence type="ECO:0000313" key="9">
    <source>
        <dbReference type="Proteomes" id="UP000711995"/>
    </source>
</evidence>
<dbReference type="AlphaFoldDB" id="A0A968GB30"/>
<dbReference type="EMBL" id="JAATLJ010000001">
    <property type="protein sequence ID" value="NIZ40121.1"/>
    <property type="molecule type" value="Genomic_DNA"/>
</dbReference>
<dbReference type="PANTHER" id="PTHR43128:SF16">
    <property type="entry name" value="L-LACTATE DEHYDROGENASE"/>
    <property type="match status" value="1"/>
</dbReference>
<evidence type="ECO:0000256" key="3">
    <source>
        <dbReference type="PIRSR" id="PIRSR000102-1"/>
    </source>
</evidence>
<evidence type="ECO:0000313" key="8">
    <source>
        <dbReference type="EMBL" id="NIZ40121.1"/>
    </source>
</evidence>
<dbReference type="PANTHER" id="PTHR43128">
    <property type="entry name" value="L-2-HYDROXYCARBOXYLATE DEHYDROGENASE (NAD(P)(+))"/>
    <property type="match status" value="1"/>
</dbReference>
<feature type="binding site" evidence="4">
    <location>
        <begin position="7"/>
        <end position="12"/>
    </location>
    <ligand>
        <name>NAD(+)</name>
        <dbReference type="ChEBI" id="CHEBI:57540"/>
    </ligand>
</feature>
<protein>
    <recommendedName>
        <fullName evidence="10">L-lactate dehydrogenase</fullName>
    </recommendedName>
</protein>
<dbReference type="Pfam" id="PF00056">
    <property type="entry name" value="Ldh_1_N"/>
    <property type="match status" value="1"/>
</dbReference>
<evidence type="ECO:0000256" key="1">
    <source>
        <dbReference type="ARBA" id="ARBA00023002"/>
    </source>
</evidence>
<keyword evidence="2 4" id="KW-0520">NAD</keyword>
<comment type="caution">
    <text evidence="8">The sequence shown here is derived from an EMBL/GenBank/DDBJ whole genome shotgun (WGS) entry which is preliminary data.</text>
</comment>
<evidence type="ECO:0000256" key="4">
    <source>
        <dbReference type="PIRSR" id="PIRSR000102-3"/>
    </source>
</evidence>
<evidence type="ECO:0000256" key="2">
    <source>
        <dbReference type="ARBA" id="ARBA00023027"/>
    </source>
</evidence>
<sequence length="308" mass="34407">MRLGIIGLGMVGREVLLYMFQFSASQEIVVYDVNKERTQAEIWDLEDSIPLGHFNHYSHMRVATDYSDIKDCDYVFVNASIPAKNLTDRRALLAENEKLMKEIGEAVAKYSPNAIVIITSNPVDAMAYYFIKYSGMSPQRVIGSGDVLDTVRLRRYISSHFGVSALNVTSFVLGEHGNSSFIPWSIAQIAGVHVDTFSQMKGLPLIDKLKAKEFVRKRGLDIYNLRGFTDRGIGASVYTIFSAIAQNEQRIMPISALLQGQYGIDDLVIGALSVVGSNGIEKILEYPLTDDEIKLYHTSAEFIREAMK</sequence>
<dbReference type="PRINTS" id="PR00086">
    <property type="entry name" value="LLDHDRGNASE"/>
</dbReference>
<dbReference type="Gene3D" id="3.40.50.720">
    <property type="entry name" value="NAD(P)-binding Rossmann-like Domain"/>
    <property type="match status" value="1"/>
</dbReference>
<dbReference type="Proteomes" id="UP000711995">
    <property type="component" value="Unassembled WGS sequence"/>
</dbReference>
<feature type="domain" description="Lactate/malate dehydrogenase C-terminal" evidence="7">
    <location>
        <begin position="148"/>
        <end position="307"/>
    </location>
</feature>
<dbReference type="InterPro" id="IPR022383">
    <property type="entry name" value="Lactate/malate_DH_C"/>
</dbReference>
<evidence type="ECO:0008006" key="10">
    <source>
        <dbReference type="Google" id="ProtNLM"/>
    </source>
</evidence>
<evidence type="ECO:0000256" key="5">
    <source>
        <dbReference type="RuleBase" id="RU003369"/>
    </source>
</evidence>
<dbReference type="InterPro" id="IPR018177">
    <property type="entry name" value="L-lactate_DH_AS"/>
</dbReference>
<name>A0A968GB30_9SPIO</name>
<comment type="similarity">
    <text evidence="5">Belongs to the LDH/MDH superfamily.</text>
</comment>
<feature type="domain" description="Lactate/malate dehydrogenase N-terminal" evidence="6">
    <location>
        <begin position="2"/>
        <end position="143"/>
    </location>
</feature>
<dbReference type="Gene3D" id="3.90.110.10">
    <property type="entry name" value="Lactate dehydrogenase/glycoside hydrolase, family 4, C-terminal"/>
    <property type="match status" value="1"/>
</dbReference>
<dbReference type="PIRSF" id="PIRSF000102">
    <property type="entry name" value="Lac_mal_DH"/>
    <property type="match status" value="1"/>
</dbReference>
<proteinExistence type="inferred from homology"/>
<dbReference type="RefSeq" id="WP_167699732.1">
    <property type="nucleotide sequence ID" value="NZ_CP118174.1"/>
</dbReference>
<keyword evidence="9" id="KW-1185">Reference proteome</keyword>
<dbReference type="SUPFAM" id="SSF51735">
    <property type="entry name" value="NAD(P)-binding Rossmann-fold domains"/>
    <property type="match status" value="1"/>
</dbReference>
<dbReference type="Pfam" id="PF02866">
    <property type="entry name" value="Ldh_1_C"/>
    <property type="match status" value="1"/>
</dbReference>
<dbReference type="InterPro" id="IPR001236">
    <property type="entry name" value="Lactate/malate_DH_N"/>
</dbReference>
<gene>
    <name evidence="8" type="ORF">HCT14_01125</name>
</gene>
<feature type="binding site" evidence="4">
    <location>
        <position position="96"/>
    </location>
    <ligand>
        <name>NAD(+)</name>
        <dbReference type="ChEBI" id="CHEBI:57540"/>
    </ligand>
</feature>
<evidence type="ECO:0000259" key="6">
    <source>
        <dbReference type="Pfam" id="PF00056"/>
    </source>
</evidence>
<accession>A0A968GB30</accession>
<dbReference type="GO" id="GO:0004459">
    <property type="term" value="F:L-lactate dehydrogenase (NAD+) activity"/>
    <property type="evidence" value="ECO:0007669"/>
    <property type="project" value="InterPro"/>
</dbReference>
<dbReference type="PROSITE" id="PS00064">
    <property type="entry name" value="L_LDH"/>
    <property type="match status" value="1"/>
</dbReference>
<dbReference type="InterPro" id="IPR015955">
    <property type="entry name" value="Lactate_DH/Glyco_Ohase_4_C"/>
</dbReference>
<organism evidence="8 9">
    <name type="scientific">Entomospira entomophila</name>
    <dbReference type="NCBI Taxonomy" id="2719988"/>
    <lineage>
        <taxon>Bacteria</taxon>
        <taxon>Pseudomonadati</taxon>
        <taxon>Spirochaetota</taxon>
        <taxon>Spirochaetia</taxon>
        <taxon>Spirochaetales</taxon>
        <taxon>Spirochaetaceae</taxon>
        <taxon>Entomospira</taxon>
    </lineage>
</organism>
<feature type="active site" description="Proton acceptor" evidence="3">
    <location>
        <position position="176"/>
    </location>
</feature>
<feature type="binding site" evidence="4">
    <location>
        <position position="32"/>
    </location>
    <ligand>
        <name>NAD(+)</name>
        <dbReference type="ChEBI" id="CHEBI:57540"/>
    </ligand>
</feature>
<dbReference type="InterPro" id="IPR036291">
    <property type="entry name" value="NAD(P)-bd_dom_sf"/>
</dbReference>
<keyword evidence="1 5" id="KW-0560">Oxidoreductase</keyword>
<dbReference type="SUPFAM" id="SSF56327">
    <property type="entry name" value="LDH C-terminal domain-like"/>
    <property type="match status" value="1"/>
</dbReference>